<comment type="caution">
    <text evidence="1">The sequence shown here is derived from an EMBL/GenBank/DDBJ whole genome shotgun (WGS) entry which is preliminary data.</text>
</comment>
<gene>
    <name evidence="1" type="ORF">H8R25_14755</name>
</gene>
<dbReference type="Proteomes" id="UP000641454">
    <property type="component" value="Unassembled WGS sequence"/>
</dbReference>
<accession>A0A923N445</accession>
<sequence length="78" mass="9265">MTKEDLTKILGKYEVTDKKYYQFLMRVVFFCSGDFRTILSEAERTNKKLYLIKDTQQEMEKNGLMPESFILIEDIGIK</sequence>
<reference evidence="1 2" key="1">
    <citation type="submission" date="2020-08" db="EMBL/GenBank/DDBJ databases">
        <title>Description of novel Flavobacterium F-392 isolate.</title>
        <authorList>
            <person name="Saticioglu I.B."/>
            <person name="Duman M."/>
            <person name="Altun S."/>
        </authorList>
    </citation>
    <scope>NUCLEOTIDE SEQUENCE [LARGE SCALE GENOMIC DNA]</scope>
    <source>
        <strain evidence="1 2">F-392</strain>
    </source>
</reference>
<organism evidence="1 2">
    <name type="scientific">Flavobacterium muglaense</name>
    <dbReference type="NCBI Taxonomy" id="2764716"/>
    <lineage>
        <taxon>Bacteria</taxon>
        <taxon>Pseudomonadati</taxon>
        <taxon>Bacteroidota</taxon>
        <taxon>Flavobacteriia</taxon>
        <taxon>Flavobacteriales</taxon>
        <taxon>Flavobacteriaceae</taxon>
        <taxon>Flavobacterium</taxon>
    </lineage>
</organism>
<dbReference type="RefSeq" id="WP_187020609.1">
    <property type="nucleotide sequence ID" value="NZ_JACRUK010000050.1"/>
</dbReference>
<protein>
    <submittedName>
        <fullName evidence="1">Uncharacterized protein</fullName>
    </submittedName>
</protein>
<evidence type="ECO:0000313" key="2">
    <source>
        <dbReference type="Proteomes" id="UP000641454"/>
    </source>
</evidence>
<keyword evidence="2" id="KW-1185">Reference proteome</keyword>
<dbReference type="EMBL" id="JACRUL010000048">
    <property type="protein sequence ID" value="MBC5845690.1"/>
    <property type="molecule type" value="Genomic_DNA"/>
</dbReference>
<name>A0A923N445_9FLAO</name>
<dbReference type="AlphaFoldDB" id="A0A923N445"/>
<evidence type="ECO:0000313" key="1">
    <source>
        <dbReference type="EMBL" id="MBC5845690.1"/>
    </source>
</evidence>
<proteinExistence type="predicted"/>